<feature type="region of interest" description="Disordered" evidence="1">
    <location>
        <begin position="300"/>
        <end position="334"/>
    </location>
</feature>
<dbReference type="Proteomes" id="UP000594454">
    <property type="component" value="Chromosome 1"/>
</dbReference>
<evidence type="ECO:0000256" key="1">
    <source>
        <dbReference type="SAM" id="MobiDB-lite"/>
    </source>
</evidence>
<dbReference type="AlphaFoldDB" id="A0A7R8UAJ9"/>
<accession>A0A7R8UAJ9</accession>
<reference evidence="2 3" key="1">
    <citation type="submission" date="2020-11" db="EMBL/GenBank/DDBJ databases">
        <authorList>
            <person name="Wallbank WR R."/>
            <person name="Pardo Diaz C."/>
            <person name="Kozak K."/>
            <person name="Martin S."/>
            <person name="Jiggins C."/>
            <person name="Moest M."/>
            <person name="Warren A I."/>
            <person name="Generalovic N T."/>
            <person name="Byers J.R.P. K."/>
            <person name="Montejo-Kovacevich G."/>
            <person name="Yen C E."/>
        </authorList>
    </citation>
    <scope>NUCLEOTIDE SEQUENCE [LARGE SCALE GENOMIC DNA]</scope>
</reference>
<gene>
    <name evidence="2" type="ORF">HERILL_LOCUS526</name>
</gene>
<feature type="compositionally biased region" description="Gly residues" evidence="1">
    <location>
        <begin position="324"/>
        <end position="334"/>
    </location>
</feature>
<dbReference type="EMBL" id="LR899009">
    <property type="protein sequence ID" value="CAD7077154.1"/>
    <property type="molecule type" value="Genomic_DNA"/>
</dbReference>
<evidence type="ECO:0000313" key="2">
    <source>
        <dbReference type="EMBL" id="CAD7077154.1"/>
    </source>
</evidence>
<proteinExistence type="predicted"/>
<protein>
    <submittedName>
        <fullName evidence="2">Uncharacterized protein</fullName>
    </submittedName>
</protein>
<keyword evidence="3" id="KW-1185">Reference proteome</keyword>
<dbReference type="InParanoid" id="A0A7R8UAJ9"/>
<name>A0A7R8UAJ9_HERIL</name>
<organism evidence="2 3">
    <name type="scientific">Hermetia illucens</name>
    <name type="common">Black soldier fly</name>
    <dbReference type="NCBI Taxonomy" id="343691"/>
    <lineage>
        <taxon>Eukaryota</taxon>
        <taxon>Metazoa</taxon>
        <taxon>Ecdysozoa</taxon>
        <taxon>Arthropoda</taxon>
        <taxon>Hexapoda</taxon>
        <taxon>Insecta</taxon>
        <taxon>Pterygota</taxon>
        <taxon>Neoptera</taxon>
        <taxon>Endopterygota</taxon>
        <taxon>Diptera</taxon>
        <taxon>Brachycera</taxon>
        <taxon>Stratiomyomorpha</taxon>
        <taxon>Stratiomyidae</taxon>
        <taxon>Hermetiinae</taxon>
        <taxon>Hermetia</taxon>
    </lineage>
</organism>
<dbReference type="PANTHER" id="PTHR34415">
    <property type="entry name" value="INTEGRASE CATALYTIC DOMAIN-CONTAINING PROTEIN"/>
    <property type="match status" value="1"/>
</dbReference>
<sequence length="334" mass="38559">MISTGLAEQEASEVLHSLLSVERIRDESETFSGLKMGMQVEIDDTEDSEERQNETIDIETVEEHYIKDTNSLNLQLRANDQENYDSSDAEDDSPECVEIRLKKGCECKFNCFKDLDAEQVYRHRLNIAELTKDEHDMYLMGVTMASISNVKKTSRQKDRQRNRASYVYQGKRVCLEAFLFLENVTLYHIKRIRNHVLKHGVVPRTHGNIGKKPHNTFSLDMYKNLENYIKKFLGPHVVDFNKNQVIYGVTRVEIYNSYKDHGRKADEKLVGYSTFRRFMKKQFPHIKFQKVDHSGRHVEAMSKGAKKKQVSLKASLTEGKGKEPGSGSGQLGWQ</sequence>
<dbReference type="PANTHER" id="PTHR34415:SF1">
    <property type="entry name" value="INTEGRASE CATALYTIC DOMAIN-CONTAINING PROTEIN"/>
    <property type="match status" value="1"/>
</dbReference>
<evidence type="ECO:0000313" key="3">
    <source>
        <dbReference type="Proteomes" id="UP000594454"/>
    </source>
</evidence>
<dbReference type="OrthoDB" id="8012772at2759"/>
<dbReference type="OMA" id="GCECKFN"/>